<dbReference type="AlphaFoldDB" id="A0A2T5TZR7"/>
<dbReference type="OrthoDB" id="7584421at2"/>
<accession>A0A2T5TZR7</accession>
<gene>
    <name evidence="2" type="ORF">C8J25_109165</name>
</gene>
<evidence type="ECO:0000256" key="1">
    <source>
        <dbReference type="SAM" id="Phobius"/>
    </source>
</evidence>
<dbReference type="Proteomes" id="UP000244013">
    <property type="component" value="Unassembled WGS sequence"/>
</dbReference>
<keyword evidence="1" id="KW-0472">Membrane</keyword>
<evidence type="ECO:0000313" key="3">
    <source>
        <dbReference type="Proteomes" id="UP000244013"/>
    </source>
</evidence>
<organism evidence="2 3">
    <name type="scientific">Sphingomonas faeni</name>
    <dbReference type="NCBI Taxonomy" id="185950"/>
    <lineage>
        <taxon>Bacteria</taxon>
        <taxon>Pseudomonadati</taxon>
        <taxon>Pseudomonadota</taxon>
        <taxon>Alphaproteobacteria</taxon>
        <taxon>Sphingomonadales</taxon>
        <taxon>Sphingomonadaceae</taxon>
        <taxon>Sphingomonas</taxon>
    </lineage>
</organism>
<dbReference type="GeneID" id="91007345"/>
<dbReference type="EMBL" id="QAYE01000009">
    <property type="protein sequence ID" value="PTW44735.1"/>
    <property type="molecule type" value="Genomic_DNA"/>
</dbReference>
<comment type="caution">
    <text evidence="2">The sequence shown here is derived from an EMBL/GenBank/DDBJ whole genome shotgun (WGS) entry which is preliminary data.</text>
</comment>
<sequence>MSEQNPDKDSRPLADHDVELQDRASQPFLRMRPKHFFSNKFELEIVENYSADDGDRWDRKQPNWLNRFIDVNLVLMILVIGVPILLYCIVASAK</sequence>
<reference evidence="2 3" key="1">
    <citation type="submission" date="2018-04" db="EMBL/GenBank/DDBJ databases">
        <title>Genomic Encyclopedia of Type Strains, Phase III (KMG-III): the genomes of soil and plant-associated and newly described type strains.</title>
        <authorList>
            <person name="Whitman W."/>
        </authorList>
    </citation>
    <scope>NUCLEOTIDE SEQUENCE [LARGE SCALE GENOMIC DNA]</scope>
    <source>
        <strain evidence="2 3">MA-olki</strain>
    </source>
</reference>
<feature type="transmembrane region" description="Helical" evidence="1">
    <location>
        <begin position="73"/>
        <end position="93"/>
    </location>
</feature>
<protein>
    <submittedName>
        <fullName evidence="2">Uncharacterized protein</fullName>
    </submittedName>
</protein>
<keyword evidence="1" id="KW-0812">Transmembrane</keyword>
<proteinExistence type="predicted"/>
<keyword evidence="1" id="KW-1133">Transmembrane helix</keyword>
<name>A0A2T5TZR7_9SPHN</name>
<dbReference type="RefSeq" id="WP_146173368.1">
    <property type="nucleotide sequence ID" value="NZ_QAYE01000009.1"/>
</dbReference>
<evidence type="ECO:0000313" key="2">
    <source>
        <dbReference type="EMBL" id="PTW44735.1"/>
    </source>
</evidence>